<dbReference type="PANTHER" id="PTHR46268">
    <property type="entry name" value="STRESS RESPONSE PROTEIN NHAX"/>
    <property type="match status" value="1"/>
</dbReference>
<keyword evidence="2" id="KW-0963">Cytoplasm</keyword>
<dbReference type="InterPro" id="IPR006016">
    <property type="entry name" value="UspA"/>
</dbReference>
<dbReference type="AlphaFoldDB" id="A0A4P8ILH5"/>
<sequence length="147" mass="16286">MFKHLLVPTDGSALSGEAARMAVGVAKAFDAKITGIHVIPEFHLLTYDTEMLADTPNEYVRHARKHAERYLAFVEQIATDAAVLCETTWVVSDHPYQAIIHAAQERHCDLIVMASHGRRGVQGLLIGSETQKVLTHSNIPVLVYRSQ</sequence>
<keyword evidence="5" id="KW-1185">Reference proteome</keyword>
<dbReference type="Proteomes" id="UP000298656">
    <property type="component" value="Chromosome 1"/>
</dbReference>
<dbReference type="Gene3D" id="3.40.50.620">
    <property type="entry name" value="HUPs"/>
    <property type="match status" value="1"/>
</dbReference>
<dbReference type="GO" id="GO:0005737">
    <property type="term" value="C:cytoplasm"/>
    <property type="evidence" value="ECO:0007669"/>
    <property type="project" value="UniProtKB-SubCell"/>
</dbReference>
<dbReference type="PANTHER" id="PTHR46268:SF15">
    <property type="entry name" value="UNIVERSAL STRESS PROTEIN HP_0031"/>
    <property type="match status" value="1"/>
</dbReference>
<dbReference type="EMBL" id="CP040077">
    <property type="protein sequence ID" value="QCP49116.1"/>
    <property type="molecule type" value="Genomic_DNA"/>
</dbReference>
<evidence type="ECO:0000313" key="5">
    <source>
        <dbReference type="Proteomes" id="UP000298656"/>
    </source>
</evidence>
<dbReference type="Pfam" id="PF00582">
    <property type="entry name" value="Usp"/>
    <property type="match status" value="1"/>
</dbReference>
<gene>
    <name evidence="4" type="ORF">FAZ95_07940</name>
</gene>
<dbReference type="SUPFAM" id="SSF52402">
    <property type="entry name" value="Adenine nucleotide alpha hydrolases-like"/>
    <property type="match status" value="1"/>
</dbReference>
<feature type="domain" description="UspA" evidence="3">
    <location>
        <begin position="1"/>
        <end position="145"/>
    </location>
</feature>
<dbReference type="PRINTS" id="PR01438">
    <property type="entry name" value="UNVRSLSTRESS"/>
</dbReference>
<comment type="subcellular location">
    <subcellularLocation>
        <location evidence="2">Cytoplasm</location>
    </subcellularLocation>
</comment>
<evidence type="ECO:0000313" key="4">
    <source>
        <dbReference type="EMBL" id="QCP49116.1"/>
    </source>
</evidence>
<evidence type="ECO:0000256" key="2">
    <source>
        <dbReference type="PIRNR" id="PIRNR006276"/>
    </source>
</evidence>
<protein>
    <recommendedName>
        <fullName evidence="2">Universal stress protein</fullName>
    </recommendedName>
</protein>
<comment type="similarity">
    <text evidence="1 2">Belongs to the universal stress protein A family.</text>
</comment>
<name>A0A4P8ILH5_9BURK</name>
<organism evidence="4 5">
    <name type="scientific">Trinickia violacea</name>
    <dbReference type="NCBI Taxonomy" id="2571746"/>
    <lineage>
        <taxon>Bacteria</taxon>
        <taxon>Pseudomonadati</taxon>
        <taxon>Pseudomonadota</taxon>
        <taxon>Betaproteobacteria</taxon>
        <taxon>Burkholderiales</taxon>
        <taxon>Burkholderiaceae</taxon>
        <taxon>Trinickia</taxon>
    </lineage>
</organism>
<dbReference type="InterPro" id="IPR006015">
    <property type="entry name" value="Universal_stress_UspA"/>
</dbReference>
<dbReference type="OrthoDB" id="5295044at2"/>
<proteinExistence type="inferred from homology"/>
<accession>A0A4P8ILH5</accession>
<dbReference type="KEGG" id="tvl:FAZ95_07940"/>
<dbReference type="InterPro" id="IPR014729">
    <property type="entry name" value="Rossmann-like_a/b/a_fold"/>
</dbReference>
<dbReference type="PIRSF" id="PIRSF006276">
    <property type="entry name" value="UspA"/>
    <property type="match status" value="1"/>
</dbReference>
<dbReference type="CDD" id="cd00293">
    <property type="entry name" value="USP-like"/>
    <property type="match status" value="1"/>
</dbReference>
<dbReference type="RefSeq" id="WP_137331947.1">
    <property type="nucleotide sequence ID" value="NZ_CP040077.1"/>
</dbReference>
<evidence type="ECO:0000256" key="1">
    <source>
        <dbReference type="ARBA" id="ARBA00008791"/>
    </source>
</evidence>
<evidence type="ECO:0000259" key="3">
    <source>
        <dbReference type="Pfam" id="PF00582"/>
    </source>
</evidence>
<reference evidence="4 5" key="1">
    <citation type="submission" date="2019-05" db="EMBL/GenBank/DDBJ databases">
        <title>Burkholderia sp. DHOD12, isolated from subtropical forest soil.</title>
        <authorList>
            <person name="Gao Z.-H."/>
            <person name="Qiu L.-H."/>
        </authorList>
    </citation>
    <scope>NUCLEOTIDE SEQUENCE [LARGE SCALE GENOMIC DNA]</scope>
    <source>
        <strain evidence="4 5">DHOD12</strain>
    </source>
</reference>